<dbReference type="AlphaFoldDB" id="A0A9P3GCW7"/>
<dbReference type="PANTHER" id="PTHR11654">
    <property type="entry name" value="OLIGOPEPTIDE TRANSPORTER-RELATED"/>
    <property type="match status" value="1"/>
</dbReference>
<keyword evidence="6 8" id="KW-0472">Membrane</keyword>
<dbReference type="GO" id="GO:0071916">
    <property type="term" value="F:dipeptide transmembrane transporter activity"/>
    <property type="evidence" value="ECO:0007669"/>
    <property type="project" value="UniProtKB-ARBA"/>
</dbReference>
<dbReference type="SUPFAM" id="SSF103473">
    <property type="entry name" value="MFS general substrate transporter"/>
    <property type="match status" value="1"/>
</dbReference>
<feature type="transmembrane region" description="Helical" evidence="8">
    <location>
        <begin position="446"/>
        <end position="467"/>
    </location>
</feature>
<organism evidence="9 10">
    <name type="scientific">Phanerochaete sordida</name>
    <dbReference type="NCBI Taxonomy" id="48140"/>
    <lineage>
        <taxon>Eukaryota</taxon>
        <taxon>Fungi</taxon>
        <taxon>Dikarya</taxon>
        <taxon>Basidiomycota</taxon>
        <taxon>Agaricomycotina</taxon>
        <taxon>Agaricomycetes</taxon>
        <taxon>Polyporales</taxon>
        <taxon>Phanerochaetaceae</taxon>
        <taxon>Phanerochaete</taxon>
    </lineage>
</organism>
<evidence type="ECO:0000313" key="9">
    <source>
        <dbReference type="EMBL" id="GJE92390.1"/>
    </source>
</evidence>
<dbReference type="InterPro" id="IPR036259">
    <property type="entry name" value="MFS_trans_sf"/>
</dbReference>
<feature type="transmembrane region" description="Helical" evidence="8">
    <location>
        <begin position="494"/>
        <end position="518"/>
    </location>
</feature>
<comment type="similarity">
    <text evidence="2 7">Belongs to the major facilitator superfamily. Proton-dependent oligopeptide transporter (POT/PTR) (TC 2.A.17) family.</text>
</comment>
<reference evidence="9 10" key="1">
    <citation type="submission" date="2021-08" db="EMBL/GenBank/DDBJ databases">
        <title>Draft Genome Sequence of Phanerochaete sordida strain YK-624.</title>
        <authorList>
            <person name="Mori T."/>
            <person name="Dohra H."/>
            <person name="Suzuki T."/>
            <person name="Kawagishi H."/>
            <person name="Hirai H."/>
        </authorList>
    </citation>
    <scope>NUCLEOTIDE SEQUENCE [LARGE SCALE GENOMIC DNA]</scope>
    <source>
        <strain evidence="9 10">YK-624</strain>
    </source>
</reference>
<feature type="transmembrane region" description="Helical" evidence="8">
    <location>
        <begin position="155"/>
        <end position="174"/>
    </location>
</feature>
<feature type="transmembrane region" description="Helical" evidence="8">
    <location>
        <begin position="244"/>
        <end position="265"/>
    </location>
</feature>
<dbReference type="Proteomes" id="UP000703269">
    <property type="component" value="Unassembled WGS sequence"/>
</dbReference>
<keyword evidence="10" id="KW-1185">Reference proteome</keyword>
<dbReference type="Pfam" id="PF00854">
    <property type="entry name" value="PTR2"/>
    <property type="match status" value="1"/>
</dbReference>
<keyword evidence="3 7" id="KW-0813">Transport</keyword>
<keyword evidence="5 8" id="KW-1133">Transmembrane helix</keyword>
<protein>
    <submittedName>
        <fullName evidence="9">MFS peptide transporter</fullName>
    </submittedName>
</protein>
<proteinExistence type="inferred from homology"/>
<feature type="transmembrane region" description="Helical" evidence="8">
    <location>
        <begin position="271"/>
        <end position="292"/>
    </location>
</feature>
<dbReference type="FunFam" id="1.20.1250.20:FF:000085">
    <property type="entry name" value="MFS peptide transporter Ptr2"/>
    <property type="match status" value="1"/>
</dbReference>
<dbReference type="EMBL" id="BPQB01000026">
    <property type="protein sequence ID" value="GJE92390.1"/>
    <property type="molecule type" value="Genomic_DNA"/>
</dbReference>
<dbReference type="PROSITE" id="PS01023">
    <property type="entry name" value="PTR2_2"/>
    <property type="match status" value="1"/>
</dbReference>
<dbReference type="InterPro" id="IPR018456">
    <property type="entry name" value="PTR2_symporter_CS"/>
</dbReference>
<name>A0A9P3GCW7_9APHY</name>
<evidence type="ECO:0000256" key="1">
    <source>
        <dbReference type="ARBA" id="ARBA00004141"/>
    </source>
</evidence>
<feature type="transmembrane region" description="Helical" evidence="8">
    <location>
        <begin position="530"/>
        <end position="552"/>
    </location>
</feature>
<evidence type="ECO:0000256" key="6">
    <source>
        <dbReference type="ARBA" id="ARBA00023136"/>
    </source>
</evidence>
<evidence type="ECO:0000256" key="5">
    <source>
        <dbReference type="ARBA" id="ARBA00022989"/>
    </source>
</evidence>
<sequence>MAGLQTDDAVFAGYAEAERDQYILEKKLGALEHDHVVSEAASHELDGIHDGLEFPTEEERDTLRRVSDNIPWNSYLIAFVELCERFSYYGATVVFTNFIQQPLPAGSKTGASVKQPGALGLGQQASTGLSTFNSFWVYVIPLFGAYLADTRWGRFKTVCISVVVALIGHVLLIVSSVPGVIEHSHGALACFVIAIIIMGLGTGGFKANISPLVAEQYRRSKLFIKTTKSGERVIVDPGMTTARIYMYFYLFINVGSLIGQIGMAYSEKYVGYWLAYALPTILFCLCPFVLWFGHKQYVTSPPQGSVLGQALRIWRLALKGRFSFNPVKTYRNLCAPDFWEQAKPSNYKGEDRPRWMTFDDQWVDEVKRGIKACSVFMYFPIYWLTYNQLNNNLTSQAATMSTHGVPNDVLSNLDPFALIICIPIFDVVIYPAIARTGFKFTPLKKITLGFFMGAAAMVWAAVLQHYIYKTNPCGYQAASCQDANGDPLVSPLNVWIQTGSYVLIAFSEILASITGLEYAFTKAPKNMRSLVMAVFLFMSALASALGEAFVSLSTDPLLVWNYGVMGVLAFIAGTIFWFQFRHLDQQEDELNAIDEGHMAPPPALESEKH</sequence>
<feature type="transmembrane region" description="Helical" evidence="8">
    <location>
        <begin position="558"/>
        <end position="578"/>
    </location>
</feature>
<comment type="subcellular location">
    <subcellularLocation>
        <location evidence="1 7">Membrane</location>
        <topology evidence="1 7">Multi-pass membrane protein</topology>
    </subcellularLocation>
</comment>
<evidence type="ECO:0000256" key="2">
    <source>
        <dbReference type="ARBA" id="ARBA00005982"/>
    </source>
</evidence>
<comment type="caution">
    <text evidence="9">The sequence shown here is derived from an EMBL/GenBank/DDBJ whole genome shotgun (WGS) entry which is preliminary data.</text>
</comment>
<keyword evidence="4 7" id="KW-0812">Transmembrane</keyword>
<accession>A0A9P3GCW7</accession>
<evidence type="ECO:0000256" key="8">
    <source>
        <dbReference type="SAM" id="Phobius"/>
    </source>
</evidence>
<evidence type="ECO:0000313" key="10">
    <source>
        <dbReference type="Proteomes" id="UP000703269"/>
    </source>
</evidence>
<dbReference type="OrthoDB" id="8904098at2759"/>
<dbReference type="Gene3D" id="1.20.1250.20">
    <property type="entry name" value="MFS general substrate transporter like domains"/>
    <property type="match status" value="1"/>
</dbReference>
<feature type="transmembrane region" description="Helical" evidence="8">
    <location>
        <begin position="129"/>
        <end position="148"/>
    </location>
</feature>
<evidence type="ECO:0000256" key="4">
    <source>
        <dbReference type="ARBA" id="ARBA00022692"/>
    </source>
</evidence>
<feature type="transmembrane region" description="Helical" evidence="8">
    <location>
        <begin position="186"/>
        <end position="209"/>
    </location>
</feature>
<gene>
    <name evidence="9" type="ORF">PsYK624_085440</name>
</gene>
<feature type="transmembrane region" description="Helical" evidence="8">
    <location>
        <begin position="416"/>
        <end position="434"/>
    </location>
</feature>
<evidence type="ECO:0000256" key="3">
    <source>
        <dbReference type="ARBA" id="ARBA00022448"/>
    </source>
</evidence>
<feature type="transmembrane region" description="Helical" evidence="8">
    <location>
        <begin position="369"/>
        <end position="386"/>
    </location>
</feature>
<evidence type="ECO:0000256" key="7">
    <source>
        <dbReference type="RuleBase" id="RU003755"/>
    </source>
</evidence>
<dbReference type="GO" id="GO:0005886">
    <property type="term" value="C:plasma membrane"/>
    <property type="evidence" value="ECO:0007669"/>
    <property type="project" value="UniProtKB-ARBA"/>
</dbReference>
<dbReference type="InterPro" id="IPR000109">
    <property type="entry name" value="POT_fam"/>
</dbReference>